<protein>
    <submittedName>
        <fullName evidence="2">Uncharacterized protein</fullName>
    </submittedName>
</protein>
<accession>A0A6V7NW58</accession>
<reference evidence="2" key="1">
    <citation type="submission" date="2020-07" db="EMBL/GenBank/DDBJ databases">
        <authorList>
            <person name="Lin J."/>
        </authorList>
    </citation>
    <scope>NUCLEOTIDE SEQUENCE</scope>
</reference>
<sequence>MLSSDAAVINITDEPLKQTKRERSKEPQALANEAASLKYRAELQKDITTRMEEQFSIPKVVDERRSGFSAFFSKINGRMPFHVAISFRLRGRSENHRPALVIGRWRRIVCLEVTGERRRIPVPKDVLWVLRASRCVFGIPDVFKNRFWKIDSASDLGFVSDVF</sequence>
<name>A0A6V7NW58_ANACO</name>
<gene>
    <name evidence="2" type="ORF">CB5_LOCUS5939</name>
</gene>
<dbReference type="AlphaFoldDB" id="A0A6V7NW58"/>
<feature type="compositionally biased region" description="Basic and acidic residues" evidence="1">
    <location>
        <begin position="14"/>
        <end position="26"/>
    </location>
</feature>
<dbReference type="EMBL" id="LR862142">
    <property type="protein sequence ID" value="CAD1822728.1"/>
    <property type="molecule type" value="Genomic_DNA"/>
</dbReference>
<evidence type="ECO:0000256" key="1">
    <source>
        <dbReference type="SAM" id="MobiDB-lite"/>
    </source>
</evidence>
<proteinExistence type="predicted"/>
<feature type="region of interest" description="Disordered" evidence="1">
    <location>
        <begin position="1"/>
        <end position="29"/>
    </location>
</feature>
<evidence type="ECO:0000313" key="2">
    <source>
        <dbReference type="EMBL" id="CAD1822728.1"/>
    </source>
</evidence>
<organism evidence="2">
    <name type="scientific">Ananas comosus var. bracteatus</name>
    <name type="common">red pineapple</name>
    <dbReference type="NCBI Taxonomy" id="296719"/>
    <lineage>
        <taxon>Eukaryota</taxon>
        <taxon>Viridiplantae</taxon>
        <taxon>Streptophyta</taxon>
        <taxon>Embryophyta</taxon>
        <taxon>Tracheophyta</taxon>
        <taxon>Spermatophyta</taxon>
        <taxon>Magnoliopsida</taxon>
        <taxon>Liliopsida</taxon>
        <taxon>Poales</taxon>
        <taxon>Bromeliaceae</taxon>
        <taxon>Bromelioideae</taxon>
        <taxon>Ananas</taxon>
    </lineage>
</organism>